<proteinExistence type="inferred from homology"/>
<reference evidence="6" key="2">
    <citation type="submission" date="2020-09" db="EMBL/GenBank/DDBJ databases">
        <authorList>
            <person name="Sun Q."/>
            <person name="Ohkuma M."/>
        </authorList>
    </citation>
    <scope>NUCLEOTIDE SEQUENCE</scope>
    <source>
        <strain evidence="6">JCM 4714</strain>
    </source>
</reference>
<gene>
    <name evidence="6" type="ORF">GCM10010339_89860</name>
</gene>
<reference evidence="6" key="1">
    <citation type="journal article" date="2014" name="Int. J. Syst. Evol. Microbiol.">
        <title>Complete genome sequence of Corynebacterium casei LMG S-19264T (=DSM 44701T), isolated from a smear-ripened cheese.</title>
        <authorList>
            <consortium name="US DOE Joint Genome Institute (JGI-PGF)"/>
            <person name="Walter F."/>
            <person name="Albersmeier A."/>
            <person name="Kalinowski J."/>
            <person name="Ruckert C."/>
        </authorList>
    </citation>
    <scope>NUCLEOTIDE SEQUENCE</scope>
    <source>
        <strain evidence="6">JCM 4714</strain>
    </source>
</reference>
<dbReference type="InterPro" id="IPR020841">
    <property type="entry name" value="PKS_Beta-ketoAc_synthase_dom"/>
</dbReference>
<dbReference type="PROSITE" id="PS00606">
    <property type="entry name" value="KS3_1"/>
    <property type="match status" value="1"/>
</dbReference>
<name>A0A918YTW1_9ACTN</name>
<dbReference type="FunFam" id="3.40.47.10:FF:000029">
    <property type="entry name" value="3-oxoacyl-[acyl-carrier-protein] synthase 1"/>
    <property type="match status" value="1"/>
</dbReference>
<organism evidence="6 7">
    <name type="scientific">Streptomyces alanosinicus</name>
    <dbReference type="NCBI Taxonomy" id="68171"/>
    <lineage>
        <taxon>Bacteria</taxon>
        <taxon>Bacillati</taxon>
        <taxon>Actinomycetota</taxon>
        <taxon>Actinomycetes</taxon>
        <taxon>Kitasatosporales</taxon>
        <taxon>Streptomycetaceae</taxon>
        <taxon>Streptomyces</taxon>
    </lineage>
</organism>
<dbReference type="EMBL" id="BMVG01000062">
    <property type="protein sequence ID" value="GHE15378.1"/>
    <property type="molecule type" value="Genomic_DNA"/>
</dbReference>
<dbReference type="Pfam" id="PF02801">
    <property type="entry name" value="Ketoacyl-synt_C"/>
    <property type="match status" value="1"/>
</dbReference>
<dbReference type="PANTHER" id="PTHR11712:SF347">
    <property type="entry name" value="BETA KETOACYL-ACYL CARRIER PROTEIN SYNTHASE"/>
    <property type="match status" value="1"/>
</dbReference>
<sequence length="410" mass="42156">MTPARPPIAVTGLGLLTPAGEGAEATWAAVCAGHSLAARDPALNGLPVDFSCRLPLQDEDIDRAIGRTSWRMGRFAKLAVLAAREAVRDAGLDPANWQGARVATVIGCGMGGTEKWEEQYARLDRHGPDRVSPLAIPMIIPNLATGEVSIDLHAHGISVAPATACASGATAIALARDLLAADLCDVAVAGGAEAAISRMGVTGFWRMGALSERTGAIGEASRPFAADRDGFVIAEGAGVLVLERAADAAARRARPRVLLAGCGSTSDAHHPTAPPDTAHGADAALRTALDEAGLAPYDVDHVNAHGTSTPLNDATEAALIARALPHRPSVTANKGVLGHSLGAAGAIEAALTILTIQHRHVPPIANLQAPAPDFDIDCVTKQPRHQDVRTAVSHSFGFGGHNVVLAFTAT</sequence>
<evidence type="ECO:0000313" key="6">
    <source>
        <dbReference type="EMBL" id="GHE15378.1"/>
    </source>
</evidence>
<evidence type="ECO:0000259" key="5">
    <source>
        <dbReference type="PROSITE" id="PS52004"/>
    </source>
</evidence>
<dbReference type="Proteomes" id="UP000655443">
    <property type="component" value="Unassembled WGS sequence"/>
</dbReference>
<dbReference type="GO" id="GO:0006633">
    <property type="term" value="P:fatty acid biosynthetic process"/>
    <property type="evidence" value="ECO:0007669"/>
    <property type="project" value="InterPro"/>
</dbReference>
<dbReference type="RefSeq" id="WP_189959328.1">
    <property type="nucleotide sequence ID" value="NZ_BMVG01000062.1"/>
</dbReference>
<dbReference type="InterPro" id="IPR014030">
    <property type="entry name" value="Ketoacyl_synth_N"/>
</dbReference>
<dbReference type="Gene3D" id="3.40.47.10">
    <property type="match status" value="2"/>
</dbReference>
<evidence type="ECO:0000256" key="2">
    <source>
        <dbReference type="ARBA" id="ARBA00022679"/>
    </source>
</evidence>
<dbReference type="Pfam" id="PF00109">
    <property type="entry name" value="ketoacyl-synt"/>
    <property type="match status" value="1"/>
</dbReference>
<evidence type="ECO:0000313" key="7">
    <source>
        <dbReference type="Proteomes" id="UP000655443"/>
    </source>
</evidence>
<keyword evidence="2 4" id="KW-0808">Transferase</keyword>
<dbReference type="SMART" id="SM00825">
    <property type="entry name" value="PKS_KS"/>
    <property type="match status" value="1"/>
</dbReference>
<dbReference type="CDD" id="cd00834">
    <property type="entry name" value="KAS_I_II"/>
    <property type="match status" value="1"/>
</dbReference>
<dbReference type="PANTHER" id="PTHR11712">
    <property type="entry name" value="POLYKETIDE SYNTHASE-RELATED"/>
    <property type="match status" value="1"/>
</dbReference>
<keyword evidence="7" id="KW-1185">Reference proteome</keyword>
<accession>A0A918YTW1</accession>
<dbReference type="InterPro" id="IPR016039">
    <property type="entry name" value="Thiolase-like"/>
</dbReference>
<dbReference type="SUPFAM" id="SSF53901">
    <property type="entry name" value="Thiolase-like"/>
    <property type="match status" value="2"/>
</dbReference>
<evidence type="ECO:0000256" key="1">
    <source>
        <dbReference type="ARBA" id="ARBA00008467"/>
    </source>
</evidence>
<keyword evidence="3" id="KW-0012">Acyltransferase</keyword>
<dbReference type="InterPro" id="IPR014031">
    <property type="entry name" value="Ketoacyl_synth_C"/>
</dbReference>
<protein>
    <submittedName>
        <fullName evidence="6">3-oxoacyl-ACP synthase</fullName>
    </submittedName>
</protein>
<dbReference type="InterPro" id="IPR018201">
    <property type="entry name" value="Ketoacyl_synth_AS"/>
</dbReference>
<dbReference type="AlphaFoldDB" id="A0A918YTW1"/>
<comment type="similarity">
    <text evidence="1 4">Belongs to the thiolase-like superfamily. Beta-ketoacyl-ACP synthases family.</text>
</comment>
<dbReference type="PROSITE" id="PS52004">
    <property type="entry name" value="KS3_2"/>
    <property type="match status" value="1"/>
</dbReference>
<dbReference type="InterPro" id="IPR000794">
    <property type="entry name" value="Beta-ketoacyl_synthase"/>
</dbReference>
<feature type="domain" description="Ketosynthase family 3 (KS3)" evidence="5">
    <location>
        <begin position="5"/>
        <end position="409"/>
    </location>
</feature>
<comment type="caution">
    <text evidence="6">The sequence shown here is derived from an EMBL/GenBank/DDBJ whole genome shotgun (WGS) entry which is preliminary data.</text>
</comment>
<evidence type="ECO:0000256" key="4">
    <source>
        <dbReference type="RuleBase" id="RU003694"/>
    </source>
</evidence>
<dbReference type="GO" id="GO:0004315">
    <property type="term" value="F:3-oxoacyl-[acyl-carrier-protein] synthase activity"/>
    <property type="evidence" value="ECO:0007669"/>
    <property type="project" value="InterPro"/>
</dbReference>
<dbReference type="NCBIfam" id="NF005589">
    <property type="entry name" value="PRK07314.1"/>
    <property type="match status" value="1"/>
</dbReference>
<evidence type="ECO:0000256" key="3">
    <source>
        <dbReference type="ARBA" id="ARBA00023315"/>
    </source>
</evidence>